<feature type="compositionally biased region" description="Basic and acidic residues" evidence="2">
    <location>
        <begin position="124"/>
        <end position="141"/>
    </location>
</feature>
<proteinExistence type="evidence at transcript level"/>
<evidence type="ECO:0000256" key="2">
    <source>
        <dbReference type="SAM" id="MobiDB-lite"/>
    </source>
</evidence>
<feature type="coiled-coil region" evidence="1">
    <location>
        <begin position="283"/>
        <end position="380"/>
    </location>
</feature>
<dbReference type="EMBL" id="LR787483">
    <property type="protein sequence ID" value="CAB3263345.1"/>
    <property type="molecule type" value="mRNA"/>
</dbReference>
<keyword evidence="1" id="KW-0175">Coiled coil</keyword>
<feature type="region of interest" description="Disordered" evidence="2">
    <location>
        <begin position="124"/>
        <end position="147"/>
    </location>
</feature>
<sequence length="505" mass="58903">MRRERQRRGSTWKFQYDAQQAGYNLSYWVGDDQHWLRNKYRKYERRTSEDERIVENPIIERESEPDDTENNKLRSQLLKSLAEASTRREVTEIRSAILRINESRFKHDMKFEVTRAEQLIAELEKQPPEIGIDDRANKDDLNESDDSEELRERLHKAVWNETLDFVELRESADLFEAANLEDINGDLAKAHRMLQANIYVEGLRHGIEDRDLDVLETILGEIDFKQMKCEVGEIYDEAKNLIRKMTLERRNKNMALTLKRELARAMSNRNAPQIRNTLTNIRQAQLEQKLSDEVKAAERLLRELELETEELQKDMEEKNELERINKEVFRLQQLLQGAIDEGDISLLQSAIQSVIDSGLEDLLRSELSDANELLDKLKEKLAFRKSVAEIPARYVSEVRSYKNPPAGSLEVMQATFLLLGFDENNLKTWRDIQTHLGKGGTDSFRYRVVKRDTHVIDDHVVERAQDLLDEISLDDAQNLSLLVNLFYRYCQAVINESNPPNATNS</sequence>
<name>A0A6F9DKB0_9ASCI</name>
<evidence type="ECO:0000256" key="1">
    <source>
        <dbReference type="SAM" id="Coils"/>
    </source>
</evidence>
<organism evidence="3">
    <name type="scientific">Phallusia mammillata</name>
    <dbReference type="NCBI Taxonomy" id="59560"/>
    <lineage>
        <taxon>Eukaryota</taxon>
        <taxon>Metazoa</taxon>
        <taxon>Chordata</taxon>
        <taxon>Tunicata</taxon>
        <taxon>Ascidiacea</taxon>
        <taxon>Phlebobranchia</taxon>
        <taxon>Ascidiidae</taxon>
        <taxon>Phallusia</taxon>
    </lineage>
</organism>
<dbReference type="Gene3D" id="1.20.920.20">
    <property type="match status" value="1"/>
</dbReference>
<dbReference type="AlphaFoldDB" id="A0A6F9DKB0"/>
<evidence type="ECO:0000313" key="3">
    <source>
        <dbReference type="EMBL" id="CAB3263345.1"/>
    </source>
</evidence>
<gene>
    <name evidence="3" type="primary">LOC108950862</name>
</gene>
<reference evidence="3" key="1">
    <citation type="submission" date="2020-04" db="EMBL/GenBank/DDBJ databases">
        <authorList>
            <person name="Neveu A P."/>
        </authorList>
    </citation>
    <scope>NUCLEOTIDE SEQUENCE</scope>
    <source>
        <tissue evidence="3">Whole embryo</tissue>
    </source>
</reference>
<protein>
    <submittedName>
        <fullName evidence="3">Uncharacterized protein LOC108950862</fullName>
    </submittedName>
</protein>
<accession>A0A6F9DKB0</accession>